<dbReference type="PROSITE" id="PS51462">
    <property type="entry name" value="NUDIX"/>
    <property type="match status" value="1"/>
</dbReference>
<keyword evidence="9" id="KW-1185">Reference proteome</keyword>
<dbReference type="InterPro" id="IPR000086">
    <property type="entry name" value="NUDIX_hydrolase_dom"/>
</dbReference>
<keyword evidence="5" id="KW-0460">Magnesium</keyword>
<gene>
    <name evidence="8" type="ORF">QO015_003456</name>
</gene>
<keyword evidence="3" id="KW-0479">Metal-binding</keyword>
<dbReference type="RefSeq" id="WP_266282671.1">
    <property type="nucleotide sequence ID" value="NZ_JAPKNF010000002.1"/>
</dbReference>
<proteinExistence type="inferred from homology"/>
<dbReference type="InterPro" id="IPR020476">
    <property type="entry name" value="Nudix_hydrolase"/>
</dbReference>
<evidence type="ECO:0000256" key="5">
    <source>
        <dbReference type="ARBA" id="ARBA00022842"/>
    </source>
</evidence>
<dbReference type="SUPFAM" id="SSF55811">
    <property type="entry name" value="Nudix"/>
    <property type="match status" value="1"/>
</dbReference>
<organism evidence="8 9">
    <name type="scientific">Kaistia geumhonensis</name>
    <dbReference type="NCBI Taxonomy" id="410839"/>
    <lineage>
        <taxon>Bacteria</taxon>
        <taxon>Pseudomonadati</taxon>
        <taxon>Pseudomonadota</taxon>
        <taxon>Alphaproteobacteria</taxon>
        <taxon>Hyphomicrobiales</taxon>
        <taxon>Kaistiaceae</taxon>
        <taxon>Kaistia</taxon>
    </lineage>
</organism>
<reference evidence="8 9" key="1">
    <citation type="submission" date="2023-07" db="EMBL/GenBank/DDBJ databases">
        <title>Genomic Encyclopedia of Type Strains, Phase IV (KMG-IV): sequencing the most valuable type-strain genomes for metagenomic binning, comparative biology and taxonomic classification.</title>
        <authorList>
            <person name="Goeker M."/>
        </authorList>
    </citation>
    <scope>NUCLEOTIDE SEQUENCE [LARGE SCALE GENOMIC DNA]</scope>
    <source>
        <strain evidence="8 9">B1-1</strain>
    </source>
</reference>
<evidence type="ECO:0000259" key="7">
    <source>
        <dbReference type="PROSITE" id="PS51462"/>
    </source>
</evidence>
<comment type="cofactor">
    <cofactor evidence="1">
        <name>Mg(2+)</name>
        <dbReference type="ChEBI" id="CHEBI:18420"/>
    </cofactor>
</comment>
<dbReference type="Gene3D" id="3.90.79.10">
    <property type="entry name" value="Nucleoside Triphosphate Pyrophosphohydrolase"/>
    <property type="match status" value="1"/>
</dbReference>
<dbReference type="EMBL" id="JAUSWJ010000001">
    <property type="protein sequence ID" value="MDQ0517843.1"/>
    <property type="molecule type" value="Genomic_DNA"/>
</dbReference>
<dbReference type="PROSITE" id="PS00893">
    <property type="entry name" value="NUDIX_BOX"/>
    <property type="match status" value="1"/>
</dbReference>
<dbReference type="InterPro" id="IPR020084">
    <property type="entry name" value="NUDIX_hydrolase_CS"/>
</dbReference>
<dbReference type="Pfam" id="PF00293">
    <property type="entry name" value="NUDIX"/>
    <property type="match status" value="1"/>
</dbReference>
<dbReference type="PRINTS" id="PR00502">
    <property type="entry name" value="NUDIXFAMILY"/>
</dbReference>
<dbReference type="Proteomes" id="UP001223743">
    <property type="component" value="Unassembled WGS sequence"/>
</dbReference>
<evidence type="ECO:0000256" key="6">
    <source>
        <dbReference type="RuleBase" id="RU003476"/>
    </source>
</evidence>
<accession>A0ABU0MAP2</accession>
<evidence type="ECO:0000256" key="2">
    <source>
        <dbReference type="ARBA" id="ARBA00005582"/>
    </source>
</evidence>
<name>A0ABU0MAP2_9HYPH</name>
<evidence type="ECO:0000313" key="9">
    <source>
        <dbReference type="Proteomes" id="UP001223743"/>
    </source>
</evidence>
<evidence type="ECO:0000256" key="1">
    <source>
        <dbReference type="ARBA" id="ARBA00001946"/>
    </source>
</evidence>
<comment type="caution">
    <text evidence="8">The sequence shown here is derived from an EMBL/GenBank/DDBJ whole genome shotgun (WGS) entry which is preliminary data.</text>
</comment>
<dbReference type="InterPro" id="IPR015797">
    <property type="entry name" value="NUDIX_hydrolase-like_dom_sf"/>
</dbReference>
<evidence type="ECO:0000256" key="3">
    <source>
        <dbReference type="ARBA" id="ARBA00022723"/>
    </source>
</evidence>
<protein>
    <submittedName>
        <fullName evidence="8">8-oxo-dGTP pyrophosphatase MutT (NUDIX family)</fullName>
    </submittedName>
</protein>
<evidence type="ECO:0000256" key="4">
    <source>
        <dbReference type="ARBA" id="ARBA00022801"/>
    </source>
</evidence>
<dbReference type="PANTHER" id="PTHR43758">
    <property type="entry name" value="7,8-DIHYDRO-8-OXOGUANINE TRIPHOSPHATASE"/>
    <property type="match status" value="1"/>
</dbReference>
<evidence type="ECO:0000313" key="8">
    <source>
        <dbReference type="EMBL" id="MDQ0517843.1"/>
    </source>
</evidence>
<sequence length="142" mass="15924">MIGRFAEQGGVKVMRICACAMLVQDDRLLLGKRAPHRKAYAGKWDLIGGRVEDGEALEDALARELREELGIMPVNWDNLGSLLDTQEPVIYHMFAVRSWTGGQPRIANHEHSALRWFTVAEACDLTDLALSEYRSVFRGLAL</sequence>
<feature type="domain" description="Nudix hydrolase" evidence="7">
    <location>
        <begin position="13"/>
        <end position="141"/>
    </location>
</feature>
<keyword evidence="4 6" id="KW-0378">Hydrolase</keyword>
<comment type="similarity">
    <text evidence="2 6">Belongs to the Nudix hydrolase family.</text>
</comment>
<dbReference type="PANTHER" id="PTHR43758:SF9">
    <property type="entry name" value="NUCLEOSIDE TRIPHOSPHATASE NUDI"/>
    <property type="match status" value="1"/>
</dbReference>